<evidence type="ECO:0008006" key="5">
    <source>
        <dbReference type="Google" id="ProtNLM"/>
    </source>
</evidence>
<keyword evidence="2" id="KW-0732">Signal</keyword>
<organism evidence="3 4">
    <name type="scientific">Actinomadura madurae</name>
    <dbReference type="NCBI Taxonomy" id="1993"/>
    <lineage>
        <taxon>Bacteria</taxon>
        <taxon>Bacillati</taxon>
        <taxon>Actinomycetota</taxon>
        <taxon>Actinomycetes</taxon>
        <taxon>Streptosporangiales</taxon>
        <taxon>Thermomonosporaceae</taxon>
        <taxon>Actinomadura</taxon>
    </lineage>
</organism>
<sequence length="185" mass="19340">MRRQTLAALALLPALALGAQGCGTLGGSADASGTAKAASDQDKMRKFAQCMRDNGVDMKDPTGDGRVEIRASAAPGQSGGPGQTKKVDGKVEAAHKKCRHLMPNGGKPPKPKPEELAKMRAFSKCMRDNGISEFPDPQPDGGMRIEAGKGTGLNPESQKYQKAQKACSKHSPNGGRGPMLSTGRK</sequence>
<feature type="signal peptide" evidence="2">
    <location>
        <begin position="1"/>
        <end position="19"/>
    </location>
</feature>
<keyword evidence="4" id="KW-1185">Reference proteome</keyword>
<name>A0A1I5H6C4_9ACTN</name>
<evidence type="ECO:0000256" key="2">
    <source>
        <dbReference type="SAM" id="SignalP"/>
    </source>
</evidence>
<proteinExistence type="predicted"/>
<evidence type="ECO:0000313" key="4">
    <source>
        <dbReference type="Proteomes" id="UP000183413"/>
    </source>
</evidence>
<dbReference type="STRING" id="1993.SAMN04489713_10639"/>
<dbReference type="InParanoid" id="A0A1I5H6C4"/>
<gene>
    <name evidence="3" type="ORF">SAMN04489713_10639</name>
</gene>
<feature type="chain" id="PRO_5039268113" description="PT repeat-containing protein" evidence="2">
    <location>
        <begin position="20"/>
        <end position="185"/>
    </location>
</feature>
<dbReference type="eggNOG" id="ENOG50335GQ">
    <property type="taxonomic scope" value="Bacteria"/>
</dbReference>
<dbReference type="RefSeq" id="WP_021597349.1">
    <property type="nucleotide sequence ID" value="NZ_CP083237.1"/>
</dbReference>
<feature type="region of interest" description="Disordered" evidence="1">
    <location>
        <begin position="128"/>
        <end position="185"/>
    </location>
</feature>
<evidence type="ECO:0000313" key="3">
    <source>
        <dbReference type="EMBL" id="SFO43812.1"/>
    </source>
</evidence>
<dbReference type="OrthoDB" id="7949713at2"/>
<feature type="region of interest" description="Disordered" evidence="1">
    <location>
        <begin position="71"/>
        <end position="93"/>
    </location>
</feature>
<reference evidence="3 4" key="1">
    <citation type="submission" date="2016-10" db="EMBL/GenBank/DDBJ databases">
        <authorList>
            <person name="de Groot N.N."/>
        </authorList>
    </citation>
    <scope>NUCLEOTIDE SEQUENCE [LARGE SCALE GENOMIC DNA]</scope>
    <source>
        <strain evidence="3 4">DSM 43067</strain>
    </source>
</reference>
<dbReference type="AlphaFoldDB" id="A0A1I5H6C4"/>
<evidence type="ECO:0000256" key="1">
    <source>
        <dbReference type="SAM" id="MobiDB-lite"/>
    </source>
</evidence>
<dbReference type="PROSITE" id="PS51257">
    <property type="entry name" value="PROKAR_LIPOPROTEIN"/>
    <property type="match status" value="1"/>
</dbReference>
<dbReference type="EMBL" id="FOVH01000006">
    <property type="protein sequence ID" value="SFO43812.1"/>
    <property type="molecule type" value="Genomic_DNA"/>
</dbReference>
<protein>
    <recommendedName>
        <fullName evidence="5">PT repeat-containing protein</fullName>
    </recommendedName>
</protein>
<accession>A0A1I5H6C4</accession>
<dbReference type="Proteomes" id="UP000183413">
    <property type="component" value="Unassembled WGS sequence"/>
</dbReference>
<dbReference type="GeneID" id="99648004"/>